<organism evidence="2 3">
    <name type="scientific">Flavimobilis rhizosphaerae</name>
    <dbReference type="NCBI Taxonomy" id="2775421"/>
    <lineage>
        <taxon>Bacteria</taxon>
        <taxon>Bacillati</taxon>
        <taxon>Actinomycetota</taxon>
        <taxon>Actinomycetes</taxon>
        <taxon>Micrococcales</taxon>
        <taxon>Jonesiaceae</taxon>
        <taxon>Flavimobilis</taxon>
    </lineage>
</organism>
<proteinExistence type="predicted"/>
<sequence length="409" mass="43038">MVTYVSSSRTVRAALLVVVIALAGLVVPVGAPAAVAAAPPRPTVTATVSAGGRFLAGERLWVTGKVSGSSAGRSVRLQSSPDGASGWTTVSRTSTRAGGRFTLSVRPSKSGRLRVVASATGSSASATSRTVTVVRATGSRTLTKRASTLAGRVGDATSARRTLTRSQRSRTGVKNVRKVVHQRFEKGLLVEVTTSSSRRTWLVTGKILRRYLADGGPSGRWGVPTSDARCDLAERGCVQSFAKGTLYAAQGDRKASSSAARGRMGEVFAVARSQVGYKDRYPGVGPHTTKYNAWVGSDNAWCSIFLSWSGAAAGQAAIPVAKSYPSFVSKVRASMPTGSKPRPGALAFVSTRPPHSEANHVMLVTSVSADGRWLNVIHGNYGPGGGFRGVSEQKWSTANRVKFYGYPRY</sequence>
<feature type="region of interest" description="Disordered" evidence="1">
    <location>
        <begin position="71"/>
        <end position="91"/>
    </location>
</feature>
<dbReference type="Proteomes" id="UP000642107">
    <property type="component" value="Unassembled WGS sequence"/>
</dbReference>
<dbReference type="Gene3D" id="3.90.1720.10">
    <property type="entry name" value="endopeptidase domain like (from Nostoc punctiforme)"/>
    <property type="match status" value="1"/>
</dbReference>
<evidence type="ECO:0000256" key="1">
    <source>
        <dbReference type="SAM" id="MobiDB-lite"/>
    </source>
</evidence>
<evidence type="ECO:0008006" key="4">
    <source>
        <dbReference type="Google" id="ProtNLM"/>
    </source>
</evidence>
<name>A0ABR9DPN6_9MICO</name>
<comment type="caution">
    <text evidence="2">The sequence shown here is derived from an EMBL/GenBank/DDBJ whole genome shotgun (WGS) entry which is preliminary data.</text>
</comment>
<evidence type="ECO:0000313" key="3">
    <source>
        <dbReference type="Proteomes" id="UP000642107"/>
    </source>
</evidence>
<gene>
    <name evidence="2" type="ORF">IGS67_05440</name>
</gene>
<evidence type="ECO:0000313" key="2">
    <source>
        <dbReference type="EMBL" id="MBD9698938.1"/>
    </source>
</evidence>
<accession>A0ABR9DPN6</accession>
<reference evidence="2 3" key="1">
    <citation type="submission" date="2020-09" db="EMBL/GenBank/DDBJ databases">
        <title>Flavimobilis rhizosphaerae sp. nov., isolated from rhizosphere soil of Spartina alterniflora.</title>
        <authorList>
            <person name="Hanqin C."/>
        </authorList>
    </citation>
    <scope>NUCLEOTIDE SEQUENCE [LARGE SCALE GENOMIC DNA]</scope>
    <source>
        <strain evidence="2 3">GY 10621</strain>
    </source>
</reference>
<protein>
    <recommendedName>
        <fullName evidence="4">CHAP domain-containing protein</fullName>
    </recommendedName>
</protein>
<dbReference type="EMBL" id="JACZDF010000002">
    <property type="protein sequence ID" value="MBD9698938.1"/>
    <property type="molecule type" value="Genomic_DNA"/>
</dbReference>
<keyword evidence="3" id="KW-1185">Reference proteome</keyword>
<dbReference type="RefSeq" id="WP_192278602.1">
    <property type="nucleotide sequence ID" value="NZ_JACZDF010000002.1"/>
</dbReference>